<feature type="transmembrane region" description="Helical" evidence="1">
    <location>
        <begin position="111"/>
        <end position="130"/>
    </location>
</feature>
<name>U2HS71_9SPHI</name>
<evidence type="ECO:0000313" key="2">
    <source>
        <dbReference type="EMBL" id="ERJ58115.1"/>
    </source>
</evidence>
<feature type="transmembrane region" description="Helical" evidence="1">
    <location>
        <begin position="43"/>
        <end position="65"/>
    </location>
</feature>
<evidence type="ECO:0000256" key="1">
    <source>
        <dbReference type="SAM" id="Phobius"/>
    </source>
</evidence>
<organism evidence="2 3">
    <name type="scientific">Sphingobacterium paucimobilis HER1398</name>
    <dbReference type="NCBI Taxonomy" id="1346330"/>
    <lineage>
        <taxon>Bacteria</taxon>
        <taxon>Pseudomonadati</taxon>
        <taxon>Bacteroidota</taxon>
        <taxon>Sphingobacteriia</taxon>
        <taxon>Sphingobacteriales</taxon>
        <taxon>Sphingobacteriaceae</taxon>
        <taxon>Sphingobacterium</taxon>
    </lineage>
</organism>
<evidence type="ECO:0000313" key="3">
    <source>
        <dbReference type="Proteomes" id="UP000016584"/>
    </source>
</evidence>
<keyword evidence="3" id="KW-1185">Reference proteome</keyword>
<dbReference type="RefSeq" id="WP_021071595.1">
    <property type="nucleotide sequence ID" value="NZ_ATDL01000018.1"/>
</dbReference>
<proteinExistence type="predicted"/>
<gene>
    <name evidence="2" type="ORF">M472_04990</name>
</gene>
<feature type="transmembrane region" description="Helical" evidence="1">
    <location>
        <begin position="72"/>
        <end position="91"/>
    </location>
</feature>
<keyword evidence="1" id="KW-0472">Membrane</keyword>
<dbReference type="EMBL" id="ATDL01000018">
    <property type="protein sequence ID" value="ERJ58115.1"/>
    <property type="molecule type" value="Genomic_DNA"/>
</dbReference>
<accession>U2HS71</accession>
<keyword evidence="1" id="KW-0812">Transmembrane</keyword>
<dbReference type="Proteomes" id="UP000016584">
    <property type="component" value="Unassembled WGS sequence"/>
</dbReference>
<comment type="caution">
    <text evidence="2">The sequence shown here is derived from an EMBL/GenBank/DDBJ whole genome shotgun (WGS) entry which is preliminary data.</text>
</comment>
<dbReference type="AlphaFoldDB" id="U2HS71"/>
<reference evidence="2 3" key="1">
    <citation type="journal article" date="2013" name="Genome Announc.">
        <title>The Draft Genome Sequence of Sphingomonas paucimobilis Strain HER1398 (Proteobacteria), Host to the Giant PAU Phage, Indicates That It Is a Member of the Genus Sphingobacterium (Bacteroidetes).</title>
        <authorList>
            <person name="White R.A.III."/>
            <person name="Suttle C.A."/>
        </authorList>
    </citation>
    <scope>NUCLEOTIDE SEQUENCE [LARGE SCALE GENOMIC DNA]</scope>
    <source>
        <strain evidence="2 3">HER1398</strain>
    </source>
</reference>
<sequence length="131" mass="15098">MYLILTLISLWTVTASINGLTQGYYILKHTNLKSTSFDEVNRGHLQMIKFLFIICTILLFSVTFFGVSIYWWARLGLFIILIILGVSSGIYKIKSDIYNKKVQWNTKVDDYYPIGFIIVSLTTLIVALFLK</sequence>
<keyword evidence="1" id="KW-1133">Transmembrane helix</keyword>
<protein>
    <submittedName>
        <fullName evidence="2">Uncharacterized protein</fullName>
    </submittedName>
</protein>